<evidence type="ECO:0000313" key="1">
    <source>
        <dbReference type="Proteomes" id="UP000035680"/>
    </source>
</evidence>
<dbReference type="WBParaSite" id="SVE_0667800.1">
    <property type="protein sequence ID" value="SVE_0667800.1"/>
    <property type="gene ID" value="SVE_0667800"/>
</dbReference>
<organism evidence="1 2">
    <name type="scientific">Strongyloides venezuelensis</name>
    <name type="common">Threadworm</name>
    <dbReference type="NCBI Taxonomy" id="75913"/>
    <lineage>
        <taxon>Eukaryota</taxon>
        <taxon>Metazoa</taxon>
        <taxon>Ecdysozoa</taxon>
        <taxon>Nematoda</taxon>
        <taxon>Chromadorea</taxon>
        <taxon>Rhabditida</taxon>
        <taxon>Tylenchina</taxon>
        <taxon>Panagrolaimomorpha</taxon>
        <taxon>Strongyloidoidea</taxon>
        <taxon>Strongyloididae</taxon>
        <taxon>Strongyloides</taxon>
    </lineage>
</organism>
<name>A0A0K0FCW0_STRVS</name>
<reference evidence="1" key="1">
    <citation type="submission" date="2014-07" db="EMBL/GenBank/DDBJ databases">
        <authorList>
            <person name="Martin A.A"/>
            <person name="De Silva N."/>
        </authorList>
    </citation>
    <scope>NUCLEOTIDE SEQUENCE</scope>
</reference>
<reference evidence="2" key="2">
    <citation type="submission" date="2015-08" db="UniProtKB">
        <authorList>
            <consortium name="WormBaseParasite"/>
        </authorList>
    </citation>
    <scope>IDENTIFICATION</scope>
</reference>
<proteinExistence type="predicted"/>
<keyword evidence="1" id="KW-1185">Reference proteome</keyword>
<sequence>MQLCPDSQMRLVQDYSNFKLELKEDKLIDNDEANFEALKKCIKSINEAIHLEGFPEEMNEWSFFSFNNFRLQYKLRQLAYSQEEHAKLLIEHVKTTSELFGKLNELISQKRKFKSSN</sequence>
<dbReference type="Proteomes" id="UP000035680">
    <property type="component" value="Unassembled WGS sequence"/>
</dbReference>
<dbReference type="AlphaFoldDB" id="A0A0K0FCW0"/>
<protein>
    <submittedName>
        <fullName evidence="2">Uncharacterized protein</fullName>
    </submittedName>
</protein>
<evidence type="ECO:0000313" key="2">
    <source>
        <dbReference type="WBParaSite" id="SVE_0667800.1"/>
    </source>
</evidence>
<accession>A0A0K0FCW0</accession>